<protein>
    <submittedName>
        <fullName evidence="10">RNA exonuclease</fullName>
    </submittedName>
</protein>
<organism evidence="10 11">
    <name type="scientific">Zostera marina</name>
    <name type="common">Eelgrass</name>
    <dbReference type="NCBI Taxonomy" id="29655"/>
    <lineage>
        <taxon>Eukaryota</taxon>
        <taxon>Viridiplantae</taxon>
        <taxon>Streptophyta</taxon>
        <taxon>Embryophyta</taxon>
        <taxon>Tracheophyta</taxon>
        <taxon>Spermatophyta</taxon>
        <taxon>Magnoliopsida</taxon>
        <taxon>Liliopsida</taxon>
        <taxon>Zosteraceae</taxon>
        <taxon>Zostera</taxon>
    </lineage>
</organism>
<dbReference type="STRING" id="29655.A0A0K9PB69"/>
<evidence type="ECO:0000256" key="5">
    <source>
        <dbReference type="ARBA" id="ARBA00022839"/>
    </source>
</evidence>
<dbReference type="EMBL" id="LFYR01000981">
    <property type="protein sequence ID" value="KMZ66199.1"/>
    <property type="molecule type" value="Genomic_DNA"/>
</dbReference>
<keyword evidence="5 10" id="KW-0269">Exonuclease</keyword>
<dbReference type="InterPro" id="IPR047021">
    <property type="entry name" value="REXO1/3/4-like"/>
</dbReference>
<comment type="caution">
    <text evidence="10">The sequence shown here is derived from an EMBL/GenBank/DDBJ whole genome shotgun (WGS) entry which is preliminary data.</text>
</comment>
<reference evidence="11" key="1">
    <citation type="journal article" date="2016" name="Nature">
        <title>The genome of the seagrass Zostera marina reveals angiosperm adaptation to the sea.</title>
        <authorList>
            <person name="Olsen J.L."/>
            <person name="Rouze P."/>
            <person name="Verhelst B."/>
            <person name="Lin Y.-C."/>
            <person name="Bayer T."/>
            <person name="Collen J."/>
            <person name="Dattolo E."/>
            <person name="De Paoli E."/>
            <person name="Dittami S."/>
            <person name="Maumus F."/>
            <person name="Michel G."/>
            <person name="Kersting A."/>
            <person name="Lauritano C."/>
            <person name="Lohaus R."/>
            <person name="Toepel M."/>
            <person name="Tonon T."/>
            <person name="Vanneste K."/>
            <person name="Amirebrahimi M."/>
            <person name="Brakel J."/>
            <person name="Bostroem C."/>
            <person name="Chovatia M."/>
            <person name="Grimwood J."/>
            <person name="Jenkins J.W."/>
            <person name="Jueterbock A."/>
            <person name="Mraz A."/>
            <person name="Stam W.T."/>
            <person name="Tice H."/>
            <person name="Bornberg-Bauer E."/>
            <person name="Green P.J."/>
            <person name="Pearson G.A."/>
            <person name="Procaccini G."/>
            <person name="Duarte C.M."/>
            <person name="Schmutz J."/>
            <person name="Reusch T.B.H."/>
            <person name="Van de Peer Y."/>
        </authorList>
    </citation>
    <scope>NUCLEOTIDE SEQUENCE [LARGE SCALE GENOMIC DNA]</scope>
    <source>
        <strain evidence="11">cv. Finnish</strain>
    </source>
</reference>
<dbReference type="Gene3D" id="3.30.420.10">
    <property type="entry name" value="Ribonuclease H-like superfamily/Ribonuclease H"/>
    <property type="match status" value="1"/>
</dbReference>
<evidence type="ECO:0000313" key="11">
    <source>
        <dbReference type="Proteomes" id="UP000036987"/>
    </source>
</evidence>
<dbReference type="OrthoDB" id="16516at2759"/>
<dbReference type="AlphaFoldDB" id="A0A0K9PB69"/>
<proteinExistence type="inferred from homology"/>
<dbReference type="InterPro" id="IPR034922">
    <property type="entry name" value="REX1-like_exo"/>
</dbReference>
<evidence type="ECO:0000256" key="3">
    <source>
        <dbReference type="ARBA" id="ARBA00022722"/>
    </source>
</evidence>
<comment type="subcellular location">
    <subcellularLocation>
        <location evidence="1">Nucleus</location>
    </subcellularLocation>
</comment>
<dbReference type="OMA" id="YPIDYSF"/>
<dbReference type="InterPro" id="IPR012337">
    <property type="entry name" value="RNaseH-like_sf"/>
</dbReference>
<dbReference type="InterPro" id="IPR036397">
    <property type="entry name" value="RNaseH_sf"/>
</dbReference>
<evidence type="ECO:0000259" key="9">
    <source>
        <dbReference type="PROSITE" id="PS50102"/>
    </source>
</evidence>
<gene>
    <name evidence="10" type="ORF">ZOSMA_2G02090</name>
</gene>
<dbReference type="PANTHER" id="PTHR12801">
    <property type="entry name" value="RNA EXONUCLEASE REXO1 / RECO3 FAMILY MEMBER-RELATED"/>
    <property type="match status" value="1"/>
</dbReference>
<keyword evidence="6" id="KW-0539">Nucleus</keyword>
<keyword evidence="7" id="KW-0694">RNA-binding</keyword>
<evidence type="ECO:0000256" key="4">
    <source>
        <dbReference type="ARBA" id="ARBA00022801"/>
    </source>
</evidence>
<dbReference type="GO" id="GO:0003723">
    <property type="term" value="F:RNA binding"/>
    <property type="evidence" value="ECO:0007669"/>
    <property type="project" value="UniProtKB-UniRule"/>
</dbReference>
<dbReference type="GO" id="GO:0005634">
    <property type="term" value="C:nucleus"/>
    <property type="evidence" value="ECO:0000318"/>
    <property type="project" value="GO_Central"/>
</dbReference>
<keyword evidence="11" id="KW-1185">Reference proteome</keyword>
<accession>A0A0K9PB69</accession>
<evidence type="ECO:0000256" key="6">
    <source>
        <dbReference type="ARBA" id="ARBA00023242"/>
    </source>
</evidence>
<dbReference type="SMART" id="SM00479">
    <property type="entry name" value="EXOIII"/>
    <property type="match status" value="1"/>
</dbReference>
<dbReference type="InterPro" id="IPR000504">
    <property type="entry name" value="RRM_dom"/>
</dbReference>
<keyword evidence="4" id="KW-0378">Hydrolase</keyword>
<dbReference type="PROSITE" id="PS50102">
    <property type="entry name" value="RRM"/>
    <property type="match status" value="1"/>
</dbReference>
<dbReference type="PANTHER" id="PTHR12801:SF115">
    <property type="entry name" value="FI18136P1-RELATED"/>
    <property type="match status" value="1"/>
</dbReference>
<evidence type="ECO:0000256" key="1">
    <source>
        <dbReference type="ARBA" id="ARBA00004123"/>
    </source>
</evidence>
<sequence length="435" mass="49197">MEKILEDVDKQTLVKLVKISQTNDLKGSYGGWKEFLDRFDGKFGNHISDPGKRAVVILKDFINSFSKEEHVKFFTKVIESFRNCDAVQKCIDSPVQKLVQLTLNHPAYELKYHLPSNNEEWVIIPKSNISKAMTSRSMIAVDCEMVQCESDTNSLVHVCAVDQNLEVKLDMLVKPKDAVVDYRTHITGITSNNLDGVTLSLRDAQKSLKRLLKHGSILVGHSLYNDLHALKMDCAPVIDTSYIFTFTDSVFKNPSLNNLCKSVLGIELRKEGEPHDCINDACAAMKLVLAKLEHGFNDPITLPKNDVPKADQTKLFLHRIPTHVHKDELQRLFPKKRGVVIEVNTKVGATVYSAFAKFKKTKHADKVFCDLKGIESKDCNGLSQKLVTLQLSSGQSVVFYLRKMSVSSRNDKRPPEEDDRECDASKRQKRRLQSH</sequence>
<dbReference type="Proteomes" id="UP000036987">
    <property type="component" value="Unassembled WGS sequence"/>
</dbReference>
<dbReference type="SUPFAM" id="SSF53098">
    <property type="entry name" value="Ribonuclease H-like"/>
    <property type="match status" value="1"/>
</dbReference>
<evidence type="ECO:0000256" key="2">
    <source>
        <dbReference type="ARBA" id="ARBA00006357"/>
    </source>
</evidence>
<feature type="region of interest" description="Disordered" evidence="8">
    <location>
        <begin position="408"/>
        <end position="435"/>
    </location>
</feature>
<comment type="similarity">
    <text evidence="2">Belongs to the REXO1/REXO3 family.</text>
</comment>
<dbReference type="GO" id="GO:0031125">
    <property type="term" value="P:rRNA 3'-end processing"/>
    <property type="evidence" value="ECO:0000318"/>
    <property type="project" value="GO_Central"/>
</dbReference>
<name>A0A0K9PB69_ZOSMR</name>
<dbReference type="InterPro" id="IPR013520">
    <property type="entry name" value="Ribonucl_H"/>
</dbReference>
<dbReference type="GO" id="GO:0004527">
    <property type="term" value="F:exonuclease activity"/>
    <property type="evidence" value="ECO:0000318"/>
    <property type="project" value="GO_Central"/>
</dbReference>
<evidence type="ECO:0000256" key="7">
    <source>
        <dbReference type="PROSITE-ProRule" id="PRU00176"/>
    </source>
</evidence>
<feature type="domain" description="RRM" evidence="9">
    <location>
        <begin position="313"/>
        <end position="394"/>
    </location>
</feature>
<evidence type="ECO:0000256" key="8">
    <source>
        <dbReference type="SAM" id="MobiDB-lite"/>
    </source>
</evidence>
<keyword evidence="3" id="KW-0540">Nuclease</keyword>
<evidence type="ECO:0000313" key="10">
    <source>
        <dbReference type="EMBL" id="KMZ66199.1"/>
    </source>
</evidence>
<dbReference type="CDD" id="cd06145">
    <property type="entry name" value="REX1_like"/>
    <property type="match status" value="1"/>
</dbReference>